<accession>A0A540WJZ1</accession>
<evidence type="ECO:0000256" key="1">
    <source>
        <dbReference type="SAM" id="MobiDB-lite"/>
    </source>
</evidence>
<protein>
    <recommendedName>
        <fullName evidence="5">Lipoprotein</fullName>
    </recommendedName>
</protein>
<comment type="caution">
    <text evidence="3">The sequence shown here is derived from an EMBL/GenBank/DDBJ whole genome shotgun (WGS) entry which is preliminary data.</text>
</comment>
<evidence type="ECO:0000313" key="3">
    <source>
        <dbReference type="EMBL" id="TQF09340.1"/>
    </source>
</evidence>
<feature type="chain" id="PRO_5021759921" description="Lipoprotein" evidence="2">
    <location>
        <begin position="26"/>
        <end position="211"/>
    </location>
</feature>
<evidence type="ECO:0000256" key="2">
    <source>
        <dbReference type="SAM" id="SignalP"/>
    </source>
</evidence>
<sequence>MPRHLSTLRSLTALTAFATLSTASAEESGKPQAPQTTTPARTGNQELLAGTYSVSIPAITCVHQGSAPPPAPMTCGGGGTLRTDGDNTFPCAVNSNATLNTYVCGLNLPSGAQIQEAIAYGYDSSTVGYFEAAIWSTADATLAVSYFSSFGGTWQNSGVAFNSGYSSFPIFSASQPAHTVVAGNRYVIGFATRDPIQSNLVFGFRVRYSLP</sequence>
<name>A0A540WJZ1_9BACT</name>
<organism evidence="3 4">
    <name type="scientific">Myxococcus llanfairpwllgwyngyllgogerychwyrndrobwllllantysiliogogogochensis</name>
    <dbReference type="NCBI Taxonomy" id="2590453"/>
    <lineage>
        <taxon>Bacteria</taxon>
        <taxon>Pseudomonadati</taxon>
        <taxon>Myxococcota</taxon>
        <taxon>Myxococcia</taxon>
        <taxon>Myxococcales</taxon>
        <taxon>Cystobacterineae</taxon>
        <taxon>Myxococcaceae</taxon>
        <taxon>Myxococcus</taxon>
    </lineage>
</organism>
<feature type="signal peptide" evidence="2">
    <location>
        <begin position="1"/>
        <end position="25"/>
    </location>
</feature>
<dbReference type="RefSeq" id="WP_181791388.1">
    <property type="nucleotide sequence ID" value="NZ_VIFM01000358.1"/>
</dbReference>
<feature type="region of interest" description="Disordered" evidence="1">
    <location>
        <begin position="22"/>
        <end position="41"/>
    </location>
</feature>
<dbReference type="AlphaFoldDB" id="A0A540WJZ1"/>
<dbReference type="EMBL" id="VIFM01000358">
    <property type="protein sequence ID" value="TQF09340.1"/>
    <property type="molecule type" value="Genomic_DNA"/>
</dbReference>
<dbReference type="Proteomes" id="UP000315369">
    <property type="component" value="Unassembled WGS sequence"/>
</dbReference>
<keyword evidence="2" id="KW-0732">Signal</keyword>
<reference evidence="3 4" key="1">
    <citation type="submission" date="2019-06" db="EMBL/GenBank/DDBJ databases">
        <authorList>
            <person name="Livingstone P."/>
            <person name="Whitworth D."/>
        </authorList>
    </citation>
    <scope>NUCLEOTIDE SEQUENCE [LARGE SCALE GENOMIC DNA]</scope>
    <source>
        <strain evidence="3 4">AM401</strain>
    </source>
</reference>
<gene>
    <name evidence="3" type="ORF">FJV41_45140</name>
</gene>
<feature type="compositionally biased region" description="Low complexity" evidence="1">
    <location>
        <begin position="22"/>
        <end position="40"/>
    </location>
</feature>
<evidence type="ECO:0008006" key="5">
    <source>
        <dbReference type="Google" id="ProtNLM"/>
    </source>
</evidence>
<evidence type="ECO:0000313" key="4">
    <source>
        <dbReference type="Proteomes" id="UP000315369"/>
    </source>
</evidence>
<proteinExistence type="predicted"/>
<keyword evidence="4" id="KW-1185">Reference proteome</keyword>